<gene>
    <name evidence="1" type="ORF">QFC24_002253</name>
</gene>
<accession>A0ACC2XSK2</accession>
<name>A0ACC2XSK2_9TREE</name>
<protein>
    <submittedName>
        <fullName evidence="1">Uncharacterized protein</fullName>
    </submittedName>
</protein>
<dbReference type="Proteomes" id="UP001234202">
    <property type="component" value="Unassembled WGS sequence"/>
</dbReference>
<proteinExistence type="predicted"/>
<evidence type="ECO:0000313" key="2">
    <source>
        <dbReference type="Proteomes" id="UP001234202"/>
    </source>
</evidence>
<comment type="caution">
    <text evidence="1">The sequence shown here is derived from an EMBL/GenBank/DDBJ whole genome shotgun (WGS) entry which is preliminary data.</text>
</comment>
<sequence>MTVNPLARPDGCWSPKPCEFVPVHWNGKEIALLRSTLPICHNLSLLRAGDVLRWRHLEKSAPRLLHDAQKPSLLGCLDQLNPVSSAYAHYDQSAVFSDPIGIAEGLDKVKSQFNAMPSIFSESYTRAMRVLDNPEVKPPSLQISLSQEYHFRGIPGQKTTDSKITFHRDPKTNLILRHEEEWAGNKNAMSQDGFWGSLQEARKRFQANLVHAVTDSTPKDQK</sequence>
<evidence type="ECO:0000313" key="1">
    <source>
        <dbReference type="EMBL" id="KAJ9125981.1"/>
    </source>
</evidence>
<dbReference type="EMBL" id="JASBWV010000006">
    <property type="protein sequence ID" value="KAJ9125981.1"/>
    <property type="molecule type" value="Genomic_DNA"/>
</dbReference>
<keyword evidence="2" id="KW-1185">Reference proteome</keyword>
<organism evidence="1 2">
    <name type="scientific">Naganishia onofrii</name>
    <dbReference type="NCBI Taxonomy" id="1851511"/>
    <lineage>
        <taxon>Eukaryota</taxon>
        <taxon>Fungi</taxon>
        <taxon>Dikarya</taxon>
        <taxon>Basidiomycota</taxon>
        <taxon>Agaricomycotina</taxon>
        <taxon>Tremellomycetes</taxon>
        <taxon>Filobasidiales</taxon>
        <taxon>Filobasidiaceae</taxon>
        <taxon>Naganishia</taxon>
    </lineage>
</organism>
<reference evidence="1" key="1">
    <citation type="submission" date="2023-04" db="EMBL/GenBank/DDBJ databases">
        <title>Draft Genome sequencing of Naganishia species isolated from polar environments using Oxford Nanopore Technology.</title>
        <authorList>
            <person name="Leo P."/>
            <person name="Venkateswaran K."/>
        </authorList>
    </citation>
    <scope>NUCLEOTIDE SEQUENCE</scope>
    <source>
        <strain evidence="1">DBVPG 5303</strain>
    </source>
</reference>